<gene>
    <name evidence="2" type="ORF">WCD74_01150</name>
</gene>
<feature type="compositionally biased region" description="Basic and acidic residues" evidence="1">
    <location>
        <begin position="281"/>
        <end position="309"/>
    </location>
</feature>
<feature type="compositionally biased region" description="Basic and acidic residues" evidence="1">
    <location>
        <begin position="351"/>
        <end position="362"/>
    </location>
</feature>
<organism evidence="2 3">
    <name type="scientific">Actinomycetospora aurantiaca</name>
    <dbReference type="NCBI Taxonomy" id="3129233"/>
    <lineage>
        <taxon>Bacteria</taxon>
        <taxon>Bacillati</taxon>
        <taxon>Actinomycetota</taxon>
        <taxon>Actinomycetes</taxon>
        <taxon>Pseudonocardiales</taxon>
        <taxon>Pseudonocardiaceae</taxon>
        <taxon>Actinomycetospora</taxon>
    </lineage>
</organism>
<feature type="compositionally biased region" description="Basic and acidic residues" evidence="1">
    <location>
        <begin position="265"/>
        <end position="274"/>
    </location>
</feature>
<dbReference type="EMBL" id="JBBEGN010000001">
    <property type="protein sequence ID" value="MEJ2866350.1"/>
    <property type="molecule type" value="Genomic_DNA"/>
</dbReference>
<evidence type="ECO:0000313" key="3">
    <source>
        <dbReference type="Proteomes" id="UP001385809"/>
    </source>
</evidence>
<sequence>MINAEPAAADNIIAFGGSGPDPHAAKLDYSVPLPGQLTNRRVVELRGLARLDEYQTPDTSDIPLQIGGSWSDGRYIFRPAAAVKVWLDTAAANGVRGDLTAELSRFLLSGARDVTPAGGSAPVRVPPQVARTVLDVARSNVATHGGEGGLPFGAVVDLSGDPDNGSITVPELFPLVASFLSTLFSTGVFEIPSAEIGGGVVVAPMLLERDPAEPVADPDPPQPRIFLVEEWMLSSFLGDYGLGRTVKTMTLLPGEQLTMRLRTWRSSERSERESASIFDSNSREAQQRFSTEVERETTDKRSKTKTEEWHAEAKVGASWGFGSAEVSGGGSGKYHSARDQFAKQVNSAAQEHARSESSKRENTITSSTEVTEKREDEESTERVIRNVNLRHTLNFVFRELNQQYLTYLHLTNVKIGFTNGTVNSWREVPVAQLRDLLDEVLLPEAVERVANAILKVAYRTFDVDGNPVTVLERRDWDPENDSWSEPVLATSVGGVVTAPSDVVHYRFRKGFLGAVDGEPNTRVPGVVLVHDSVTMTTDSVVGEALLGQADALDVYAMATQAADASAKTLANERDELVNEALRKLPDAEKVDAYIRMLAARRPSAPGATTPGVER</sequence>
<dbReference type="RefSeq" id="WP_337692974.1">
    <property type="nucleotide sequence ID" value="NZ_JBBEGN010000001.1"/>
</dbReference>
<name>A0ABU8MG90_9PSEU</name>
<evidence type="ECO:0000256" key="1">
    <source>
        <dbReference type="SAM" id="MobiDB-lite"/>
    </source>
</evidence>
<feature type="region of interest" description="Disordered" evidence="1">
    <location>
        <begin position="343"/>
        <end position="377"/>
    </location>
</feature>
<protein>
    <submittedName>
        <fullName evidence="2">Uncharacterized protein</fullName>
    </submittedName>
</protein>
<reference evidence="2 3" key="1">
    <citation type="submission" date="2024-03" db="EMBL/GenBank/DDBJ databases">
        <title>Actinomycetospora sp. OC33-EN08, a novel actinomycete isolated from wild orchid (Aerides multiflora).</title>
        <authorList>
            <person name="Suriyachadkun C."/>
        </authorList>
    </citation>
    <scope>NUCLEOTIDE SEQUENCE [LARGE SCALE GENOMIC DNA]</scope>
    <source>
        <strain evidence="2 3">OC33-EN08</strain>
    </source>
</reference>
<accession>A0ABU8MG90</accession>
<evidence type="ECO:0000313" key="2">
    <source>
        <dbReference type="EMBL" id="MEJ2866350.1"/>
    </source>
</evidence>
<feature type="region of interest" description="Disordered" evidence="1">
    <location>
        <begin position="263"/>
        <end position="309"/>
    </location>
</feature>
<dbReference type="Proteomes" id="UP001385809">
    <property type="component" value="Unassembled WGS sequence"/>
</dbReference>
<proteinExistence type="predicted"/>
<comment type="caution">
    <text evidence="2">The sequence shown here is derived from an EMBL/GenBank/DDBJ whole genome shotgun (WGS) entry which is preliminary data.</text>
</comment>
<keyword evidence="3" id="KW-1185">Reference proteome</keyword>